<organism evidence="1 2">
    <name type="scientific">Sphingomonas parapaucimobilis NBRC 15100</name>
    <dbReference type="NCBI Taxonomy" id="1219049"/>
    <lineage>
        <taxon>Bacteria</taxon>
        <taxon>Pseudomonadati</taxon>
        <taxon>Pseudomonadota</taxon>
        <taxon>Alphaproteobacteria</taxon>
        <taxon>Sphingomonadales</taxon>
        <taxon>Sphingomonadaceae</taxon>
        <taxon>Sphingomonas</taxon>
    </lineage>
</organism>
<sequence length="64" mass="6669">MAQWKFSANRGAAMKDVTVGAGTPIAGSDGLELNVDQTKMTKAEAMSALDSIRAAFAVAKWPAL</sequence>
<name>A0A0A1W5U5_9SPHN</name>
<comment type="caution">
    <text evidence="1">The sequence shown here is derived from an EMBL/GenBank/DDBJ whole genome shotgun (WGS) entry which is preliminary data.</text>
</comment>
<evidence type="ECO:0000313" key="2">
    <source>
        <dbReference type="Proteomes" id="UP000032305"/>
    </source>
</evidence>
<keyword evidence="2" id="KW-1185">Reference proteome</keyword>
<accession>A0A0A1W5U5</accession>
<proteinExistence type="predicted"/>
<evidence type="ECO:0000313" key="1">
    <source>
        <dbReference type="EMBL" id="GAM00713.1"/>
    </source>
</evidence>
<gene>
    <name evidence="1" type="ORF">SP5_035_01130</name>
</gene>
<reference evidence="1 2" key="1">
    <citation type="submission" date="2014-11" db="EMBL/GenBank/DDBJ databases">
        <title>Whole genome shotgun sequence of Sphingomonas parapaucimobilis NBRC 15100.</title>
        <authorList>
            <person name="Katano-Makiyama Y."/>
            <person name="Hosoyama A."/>
            <person name="Hashimoto M."/>
            <person name="Hosoyama Y."/>
            <person name="Noguchi M."/>
            <person name="Numata M."/>
            <person name="Tsuchikane K."/>
            <person name="Hirakata S."/>
            <person name="Uohara A."/>
            <person name="Shimodaira J."/>
            <person name="Ohji S."/>
            <person name="Ichikawa N."/>
            <person name="Kimura A."/>
            <person name="Yamazoe A."/>
            <person name="Fujita N."/>
        </authorList>
    </citation>
    <scope>NUCLEOTIDE SEQUENCE [LARGE SCALE GENOMIC DNA]</scope>
    <source>
        <strain evidence="1 2">NBRC 15100</strain>
    </source>
</reference>
<dbReference type="AlphaFoldDB" id="A0A0A1W5U5"/>
<dbReference type="Proteomes" id="UP000032305">
    <property type="component" value="Unassembled WGS sequence"/>
</dbReference>
<protein>
    <submittedName>
        <fullName evidence="1">Uncharacterized protein</fullName>
    </submittedName>
</protein>
<dbReference type="EMBL" id="BBPI01000035">
    <property type="protein sequence ID" value="GAM00713.1"/>
    <property type="molecule type" value="Genomic_DNA"/>
</dbReference>
<dbReference type="RefSeq" id="WP_042486086.1">
    <property type="nucleotide sequence ID" value="NZ_BBPI01000035.1"/>
</dbReference>